<sequence>MTAKSRILQVLVSDRGIFRTDKRAPAIAKNAGIKFCESYKRQYGTDYHSVMPFNLYGPYNTFRLKNSHLMLALVRCFHEALGQDHKQVTVLGADKPRHEFLHVEDMAAGSIFILDMERSESEIPC</sequence>
<dbReference type="PANTHER" id="PTHR43238:SF1">
    <property type="entry name" value="GDP-L-FUCOSE SYNTHASE"/>
    <property type="match status" value="1"/>
</dbReference>
<evidence type="ECO:0000313" key="2">
    <source>
        <dbReference type="EMBL" id="MCJ2189280.1"/>
    </source>
</evidence>
<reference evidence="2 3" key="1">
    <citation type="submission" date="2022-04" db="EMBL/GenBank/DDBJ databases">
        <title>Identification of a novel bacterium isolated from mangrove sediments.</title>
        <authorList>
            <person name="Pan X."/>
        </authorList>
    </citation>
    <scope>NUCLEOTIDE SEQUENCE [LARGE SCALE GENOMIC DNA]</scope>
    <source>
        <strain evidence="2 3">B2638</strain>
    </source>
</reference>
<dbReference type="PANTHER" id="PTHR43238">
    <property type="entry name" value="GDP-L-FUCOSE SYNTHASE"/>
    <property type="match status" value="1"/>
</dbReference>
<gene>
    <name evidence="2" type="ORF">MTR66_21065</name>
</gene>
<feature type="domain" description="NAD-dependent epimerase/dehydratase" evidence="1">
    <location>
        <begin position="26"/>
        <end position="118"/>
    </location>
</feature>
<dbReference type="InterPro" id="IPR001509">
    <property type="entry name" value="Epimerase_deHydtase"/>
</dbReference>
<organism evidence="2 3">
    <name type="scientific">Novosphingobium beihaiensis</name>
    <dbReference type="NCBI Taxonomy" id="2930389"/>
    <lineage>
        <taxon>Bacteria</taxon>
        <taxon>Pseudomonadati</taxon>
        <taxon>Pseudomonadota</taxon>
        <taxon>Alphaproteobacteria</taxon>
        <taxon>Sphingomonadales</taxon>
        <taxon>Sphingomonadaceae</taxon>
        <taxon>Novosphingobium</taxon>
    </lineage>
</organism>
<dbReference type="Gene3D" id="3.40.50.720">
    <property type="entry name" value="NAD(P)-binding Rossmann-like Domain"/>
    <property type="match status" value="1"/>
</dbReference>
<dbReference type="RefSeq" id="WP_243924693.1">
    <property type="nucleotide sequence ID" value="NZ_JALHLG010000093.1"/>
</dbReference>
<dbReference type="Proteomes" id="UP001202281">
    <property type="component" value="Unassembled WGS sequence"/>
</dbReference>
<protein>
    <submittedName>
        <fullName evidence="2">NAD-dependent epimerase/dehydratase family protein</fullName>
    </submittedName>
</protein>
<dbReference type="Gene3D" id="3.90.25.10">
    <property type="entry name" value="UDP-galactose 4-epimerase, domain 1"/>
    <property type="match status" value="1"/>
</dbReference>
<evidence type="ECO:0000313" key="3">
    <source>
        <dbReference type="Proteomes" id="UP001202281"/>
    </source>
</evidence>
<dbReference type="EMBL" id="JALHLG010000093">
    <property type="protein sequence ID" value="MCJ2189280.1"/>
    <property type="molecule type" value="Genomic_DNA"/>
</dbReference>
<dbReference type="Pfam" id="PF01370">
    <property type="entry name" value="Epimerase"/>
    <property type="match status" value="1"/>
</dbReference>
<name>A0ABT0BW41_9SPHN</name>
<evidence type="ECO:0000259" key="1">
    <source>
        <dbReference type="Pfam" id="PF01370"/>
    </source>
</evidence>
<accession>A0ABT0BW41</accession>
<comment type="caution">
    <text evidence="2">The sequence shown here is derived from an EMBL/GenBank/DDBJ whole genome shotgun (WGS) entry which is preliminary data.</text>
</comment>
<dbReference type="InterPro" id="IPR036291">
    <property type="entry name" value="NAD(P)-bd_dom_sf"/>
</dbReference>
<dbReference type="SUPFAM" id="SSF51735">
    <property type="entry name" value="NAD(P)-binding Rossmann-fold domains"/>
    <property type="match status" value="1"/>
</dbReference>
<keyword evidence="3" id="KW-1185">Reference proteome</keyword>
<proteinExistence type="predicted"/>